<evidence type="ECO:0000313" key="5">
    <source>
        <dbReference type="Proteomes" id="UP000799640"/>
    </source>
</evidence>
<gene>
    <name evidence="4" type="ORF">EJ06DRAFT_477353</name>
</gene>
<dbReference type="Proteomes" id="UP000799640">
    <property type="component" value="Unassembled WGS sequence"/>
</dbReference>
<accession>A0A6G1HWQ3</accession>
<organism evidence="4 5">
    <name type="scientific">Trichodelitschia bisporula</name>
    <dbReference type="NCBI Taxonomy" id="703511"/>
    <lineage>
        <taxon>Eukaryota</taxon>
        <taxon>Fungi</taxon>
        <taxon>Dikarya</taxon>
        <taxon>Ascomycota</taxon>
        <taxon>Pezizomycotina</taxon>
        <taxon>Dothideomycetes</taxon>
        <taxon>Dothideomycetes incertae sedis</taxon>
        <taxon>Phaeotrichales</taxon>
        <taxon>Phaeotrichaceae</taxon>
        <taxon>Trichodelitschia</taxon>
    </lineage>
</organism>
<proteinExistence type="predicted"/>
<dbReference type="Pfam" id="PF12828">
    <property type="entry name" value="PXB"/>
    <property type="match status" value="1"/>
</dbReference>
<feature type="domain" description="PX" evidence="2">
    <location>
        <begin position="363"/>
        <end position="493"/>
    </location>
</feature>
<feature type="domain" description="PX-associated" evidence="3">
    <location>
        <begin position="7"/>
        <end position="125"/>
    </location>
</feature>
<dbReference type="AlphaFoldDB" id="A0A6G1HWQ3"/>
<sequence>MAPNPPPTTLSPQQVHALFDILTQNETFAEIEKFKYPGAIHNYGVPFGLDKGASSTSPILQALLKKFVLELPGLRDVTPDFWRKRCEPLVEKFGAAGLSDSYDKGTIGSRRTLATAAATLIEYPARGCLGGLPRRQSVEGREYDPNEVQDVVDAWDEFLQRLVYGDLIDELFDKTAVSDKLEDHSDLVLAAHEYMLINLASFLHFILIRSPDGPYISRVLENAHKQIPYTLMRQTLRVGNAATMINGMVRLLLTKLSMNSITSWIGLSNPSDEGFNLLQQIIYTLIGWDIKALQKQASALERSKDAPGQDHIESIKNHARSNRDVHDEMRLASQLESKSIVTTILDFRLKNYTLSDPQHAQALEYLSVHLSIRDREQLSEIICLQQPDLITQAIRDLVTAYDPIIRGVHQAVDLSASLTDFEVFLNDLLKISLPGGDGSSGSDSEGDWATVDNFVHLLRTHQHSLHRFLHQVAKNNKQVTQQYREYVKKAVTHFQLPPTTAASKKGSEGDFLAGAGLITEPLQKIFEELSADDRERVLEALDDRIGYLSALFCLSRDSLNTVLEGEGGAAAGPGMYLGKWQQHLDSTVLTPATPRGPVRKGKDVKTQQTEPGVGGRRQLSDQGLPDAPEAGKVVDLLGSRFRELLADWWKKQ</sequence>
<dbReference type="OrthoDB" id="2117459at2759"/>
<dbReference type="InterPro" id="IPR024554">
    <property type="entry name" value="LEC1-like_C"/>
</dbReference>
<dbReference type="InterPro" id="IPR024555">
    <property type="entry name" value="PX-associated"/>
</dbReference>
<feature type="region of interest" description="Disordered" evidence="1">
    <location>
        <begin position="590"/>
        <end position="628"/>
    </location>
</feature>
<keyword evidence="5" id="KW-1185">Reference proteome</keyword>
<dbReference type="PANTHER" id="PTHR47185:SF2">
    <property type="entry name" value="FUNGAL PROTEIN"/>
    <property type="match status" value="1"/>
</dbReference>
<dbReference type="GO" id="GO:0035091">
    <property type="term" value="F:phosphatidylinositol binding"/>
    <property type="evidence" value="ECO:0007669"/>
    <property type="project" value="TreeGrafter"/>
</dbReference>
<evidence type="ECO:0000259" key="2">
    <source>
        <dbReference type="Pfam" id="PF12825"/>
    </source>
</evidence>
<dbReference type="PANTHER" id="PTHR47185">
    <property type="entry name" value="PX DOMAIN-CONTAINING PROTEIN YPR097W"/>
    <property type="match status" value="1"/>
</dbReference>
<evidence type="ECO:0000313" key="4">
    <source>
        <dbReference type="EMBL" id="KAF2400296.1"/>
    </source>
</evidence>
<dbReference type="EMBL" id="ML996695">
    <property type="protein sequence ID" value="KAF2400296.1"/>
    <property type="molecule type" value="Genomic_DNA"/>
</dbReference>
<evidence type="ECO:0000259" key="3">
    <source>
        <dbReference type="Pfam" id="PF12828"/>
    </source>
</evidence>
<feature type="domain" description="PX" evidence="2">
    <location>
        <begin position="169"/>
        <end position="348"/>
    </location>
</feature>
<protein>
    <submittedName>
        <fullName evidence="4">Uncharacterized protein</fullName>
    </submittedName>
</protein>
<evidence type="ECO:0000256" key="1">
    <source>
        <dbReference type="SAM" id="MobiDB-lite"/>
    </source>
</evidence>
<name>A0A6G1HWQ3_9PEZI</name>
<dbReference type="Pfam" id="PF12825">
    <property type="entry name" value="DUF3818"/>
    <property type="match status" value="2"/>
</dbReference>
<reference evidence="4" key="1">
    <citation type="journal article" date="2020" name="Stud. Mycol.">
        <title>101 Dothideomycetes genomes: a test case for predicting lifestyles and emergence of pathogens.</title>
        <authorList>
            <person name="Haridas S."/>
            <person name="Albert R."/>
            <person name="Binder M."/>
            <person name="Bloem J."/>
            <person name="Labutti K."/>
            <person name="Salamov A."/>
            <person name="Andreopoulos B."/>
            <person name="Baker S."/>
            <person name="Barry K."/>
            <person name="Bills G."/>
            <person name="Bluhm B."/>
            <person name="Cannon C."/>
            <person name="Castanera R."/>
            <person name="Culley D."/>
            <person name="Daum C."/>
            <person name="Ezra D."/>
            <person name="Gonzalez J."/>
            <person name="Henrissat B."/>
            <person name="Kuo A."/>
            <person name="Liang C."/>
            <person name="Lipzen A."/>
            <person name="Lutzoni F."/>
            <person name="Magnuson J."/>
            <person name="Mondo S."/>
            <person name="Nolan M."/>
            <person name="Ohm R."/>
            <person name="Pangilinan J."/>
            <person name="Park H.-J."/>
            <person name="Ramirez L."/>
            <person name="Alfaro M."/>
            <person name="Sun H."/>
            <person name="Tritt A."/>
            <person name="Yoshinaga Y."/>
            <person name="Zwiers L.-H."/>
            <person name="Turgeon B."/>
            <person name="Goodwin S."/>
            <person name="Spatafora J."/>
            <person name="Crous P."/>
            <person name="Grigoriev I."/>
        </authorList>
    </citation>
    <scope>NUCLEOTIDE SEQUENCE</scope>
    <source>
        <strain evidence="4">CBS 262.69</strain>
    </source>
</reference>
<dbReference type="InterPro" id="IPR047168">
    <property type="entry name" value="LEC1-like"/>
</dbReference>